<dbReference type="Gene3D" id="1.25.40.10">
    <property type="entry name" value="Tetratricopeptide repeat domain"/>
    <property type="match status" value="2"/>
</dbReference>
<dbReference type="Gene3D" id="3.40.50.2300">
    <property type="match status" value="1"/>
</dbReference>
<dbReference type="InterPro" id="IPR001789">
    <property type="entry name" value="Sig_transdc_resp-reg_receiver"/>
</dbReference>
<dbReference type="EMBL" id="PKUN01000002">
    <property type="protein sequence ID" value="PLX63264.1"/>
    <property type="molecule type" value="Genomic_DNA"/>
</dbReference>
<dbReference type="RefSeq" id="WP_273437904.1">
    <property type="nucleotide sequence ID" value="NZ_PKUN01000002.1"/>
</dbReference>
<sequence length="512" mass="57602">MDSVANGREAISHIESKRYDVILCDYNLGEGRDGQHVLEEIRARKLIGVSSIFVMITAENTRLMVMGAVEYEPDSYLTKPFTKDLLAQRIERLLNKKADLLEIEQAIDRREYELANDLLDRRIAENPRNLNEFVKIKADLALKAGAYDQAEAIYSGVLSQREIAWARVGIGKSYYCNKRYQEAKQVFQGLIDGNERFMAAYDWLARTHQAMDEPEEAQKVLETATAHSAKAIVRQRALGELALRNHDEKVAERAFSQAIRLGKHSIYKHPSIYANLARAKAVTASGDAALMVLRDLKKAYKGDTEAKLYSSMTEATIQEDMNNGARARQCMIEAHELYKELGTQAAPELALDMARTCNRMGETERASELLHQAVKNNHSDELFLKAVGETMGDLGLSEDPGAMIAGIKKEIVRLNNRGVELAKLGKLDEAMLLFEEAVAGMPGNKVVNLNAARIFMLHMNESGIDTDLLAKVREYLERVRQMDSEDRTLHKMQSMLKQLLRNSANPEKRENG</sequence>
<dbReference type="InterPro" id="IPR011006">
    <property type="entry name" value="CheY-like_superfamily"/>
</dbReference>
<evidence type="ECO:0000313" key="3">
    <source>
        <dbReference type="EMBL" id="PLX63264.1"/>
    </source>
</evidence>
<dbReference type="PANTHER" id="PTHR43228">
    <property type="entry name" value="TWO-COMPONENT RESPONSE REGULATOR"/>
    <property type="match status" value="1"/>
</dbReference>
<dbReference type="Pfam" id="PF00072">
    <property type="entry name" value="Response_reg"/>
    <property type="match status" value="1"/>
</dbReference>
<dbReference type="InterPro" id="IPR019734">
    <property type="entry name" value="TPR_rpt"/>
</dbReference>
<dbReference type="SUPFAM" id="SSF48452">
    <property type="entry name" value="TPR-like"/>
    <property type="match status" value="1"/>
</dbReference>
<gene>
    <name evidence="3" type="ORF">C0630_03735</name>
</gene>
<evidence type="ECO:0000313" key="4">
    <source>
        <dbReference type="Proteomes" id="UP000235015"/>
    </source>
</evidence>
<dbReference type="SMART" id="SM00028">
    <property type="entry name" value="TPR"/>
    <property type="match status" value="3"/>
</dbReference>
<dbReference type="GO" id="GO:0000160">
    <property type="term" value="P:phosphorelay signal transduction system"/>
    <property type="evidence" value="ECO:0007669"/>
    <property type="project" value="InterPro"/>
</dbReference>
<organism evidence="3 4">
    <name type="scientific">Sedimenticola selenatireducens</name>
    <dbReference type="NCBI Taxonomy" id="191960"/>
    <lineage>
        <taxon>Bacteria</taxon>
        <taxon>Pseudomonadati</taxon>
        <taxon>Pseudomonadota</taxon>
        <taxon>Gammaproteobacteria</taxon>
        <taxon>Chromatiales</taxon>
        <taxon>Sedimenticolaceae</taxon>
        <taxon>Sedimenticola</taxon>
    </lineage>
</organism>
<dbReference type="STRING" id="1111735.GCA_000428045_01390"/>
<dbReference type="PROSITE" id="PS50110">
    <property type="entry name" value="RESPONSE_REGULATORY"/>
    <property type="match status" value="1"/>
</dbReference>
<proteinExistence type="predicted"/>
<dbReference type="Proteomes" id="UP000235015">
    <property type="component" value="Unassembled WGS sequence"/>
</dbReference>
<name>A0A2N6D0S0_9GAMM</name>
<feature type="domain" description="Response regulatory" evidence="2">
    <location>
        <begin position="1"/>
        <end position="94"/>
    </location>
</feature>
<dbReference type="AlphaFoldDB" id="A0A2N6D0S0"/>
<feature type="modified residue" description="4-aspartylphosphate" evidence="1">
    <location>
        <position position="25"/>
    </location>
</feature>
<keyword evidence="1" id="KW-0597">Phosphoprotein</keyword>
<reference evidence="3 4" key="1">
    <citation type="submission" date="2017-11" db="EMBL/GenBank/DDBJ databases">
        <title>Genome-resolved metagenomics identifies genetic mobility, metabolic interactions, and unexpected diversity in perchlorate-reducing communities.</title>
        <authorList>
            <person name="Barnum T.P."/>
            <person name="Figueroa I.A."/>
            <person name="Carlstrom C.I."/>
            <person name="Lucas L.N."/>
            <person name="Engelbrektson A.L."/>
            <person name="Coates J.D."/>
        </authorList>
    </citation>
    <scope>NUCLEOTIDE SEQUENCE [LARGE SCALE GENOMIC DNA]</scope>
    <source>
        <strain evidence="3">BM301</strain>
    </source>
</reference>
<dbReference type="InterPro" id="IPR011990">
    <property type="entry name" value="TPR-like_helical_dom_sf"/>
</dbReference>
<comment type="caution">
    <text evidence="3">The sequence shown here is derived from an EMBL/GenBank/DDBJ whole genome shotgun (WGS) entry which is preliminary data.</text>
</comment>
<dbReference type="PANTHER" id="PTHR43228:SF1">
    <property type="entry name" value="TWO-COMPONENT RESPONSE REGULATOR ARR22"/>
    <property type="match status" value="1"/>
</dbReference>
<accession>A0A2N6D0S0</accession>
<evidence type="ECO:0000259" key="2">
    <source>
        <dbReference type="PROSITE" id="PS50110"/>
    </source>
</evidence>
<evidence type="ECO:0000256" key="1">
    <source>
        <dbReference type="PROSITE-ProRule" id="PRU00169"/>
    </source>
</evidence>
<protein>
    <submittedName>
        <fullName evidence="3">Response regulator</fullName>
    </submittedName>
</protein>
<dbReference type="SUPFAM" id="SSF52172">
    <property type="entry name" value="CheY-like"/>
    <property type="match status" value="1"/>
</dbReference>
<dbReference type="InterPro" id="IPR052048">
    <property type="entry name" value="ST_Response_Regulator"/>
</dbReference>